<dbReference type="Proteomes" id="UP000004995">
    <property type="component" value="Unassembled WGS sequence"/>
</dbReference>
<accession>K3YWS0</accession>
<protein>
    <submittedName>
        <fullName evidence="1">Uncharacterized protein</fullName>
    </submittedName>
</protein>
<evidence type="ECO:0000313" key="1">
    <source>
        <dbReference type="EnsemblPlants" id="KQL31004"/>
    </source>
</evidence>
<reference evidence="2" key="1">
    <citation type="journal article" date="2012" name="Nat. Biotechnol.">
        <title>Reference genome sequence of the model plant Setaria.</title>
        <authorList>
            <person name="Bennetzen J.L."/>
            <person name="Schmutz J."/>
            <person name="Wang H."/>
            <person name="Percifield R."/>
            <person name="Hawkins J."/>
            <person name="Pontaroli A.C."/>
            <person name="Estep M."/>
            <person name="Feng L."/>
            <person name="Vaughn J.N."/>
            <person name="Grimwood J."/>
            <person name="Jenkins J."/>
            <person name="Barry K."/>
            <person name="Lindquist E."/>
            <person name="Hellsten U."/>
            <person name="Deshpande S."/>
            <person name="Wang X."/>
            <person name="Wu X."/>
            <person name="Mitros T."/>
            <person name="Triplett J."/>
            <person name="Yang X."/>
            <person name="Ye C.Y."/>
            <person name="Mauro-Herrera M."/>
            <person name="Wang L."/>
            <person name="Li P."/>
            <person name="Sharma M."/>
            <person name="Sharma R."/>
            <person name="Ronald P.C."/>
            <person name="Panaud O."/>
            <person name="Kellogg E.A."/>
            <person name="Brutnell T.P."/>
            <person name="Doust A.N."/>
            <person name="Tuskan G.A."/>
            <person name="Rokhsar D."/>
            <person name="Devos K.M."/>
        </authorList>
    </citation>
    <scope>NUCLEOTIDE SEQUENCE [LARGE SCALE GENOMIC DNA]</scope>
    <source>
        <strain evidence="2">cv. Yugu1</strain>
    </source>
</reference>
<dbReference type="EMBL" id="AGNK02000503">
    <property type="status" value="NOT_ANNOTATED_CDS"/>
    <property type="molecule type" value="Genomic_DNA"/>
</dbReference>
<dbReference type="AlphaFoldDB" id="K3YWS0"/>
<reference evidence="1" key="2">
    <citation type="submission" date="2018-08" db="UniProtKB">
        <authorList>
            <consortium name="EnsemblPlants"/>
        </authorList>
    </citation>
    <scope>IDENTIFICATION</scope>
    <source>
        <strain evidence="1">Yugu1</strain>
    </source>
</reference>
<sequence length="122" mass="13652">MLKGNWAQFPWGAFSPGPAWKTGPSPSEIVAAARTSELRMNDKIGTRLETEPQMMNSSYITRKMENIPVTSPQTTSCSIGSFELQYLKLEYQEENGRSVEANGTSGKQDCRVYCRHYKAVVP</sequence>
<organism evidence="1 2">
    <name type="scientific">Setaria italica</name>
    <name type="common">Foxtail millet</name>
    <name type="synonym">Panicum italicum</name>
    <dbReference type="NCBI Taxonomy" id="4555"/>
    <lineage>
        <taxon>Eukaryota</taxon>
        <taxon>Viridiplantae</taxon>
        <taxon>Streptophyta</taxon>
        <taxon>Embryophyta</taxon>
        <taxon>Tracheophyta</taxon>
        <taxon>Spermatophyta</taxon>
        <taxon>Magnoliopsida</taxon>
        <taxon>Liliopsida</taxon>
        <taxon>Poales</taxon>
        <taxon>Poaceae</taxon>
        <taxon>PACMAD clade</taxon>
        <taxon>Panicoideae</taxon>
        <taxon>Panicodae</taxon>
        <taxon>Paniceae</taxon>
        <taxon>Cenchrinae</taxon>
        <taxon>Setaria</taxon>
    </lineage>
</organism>
<dbReference type="Gramene" id="KQL31004">
    <property type="protein sequence ID" value="KQL31004"/>
    <property type="gene ID" value="SETIT_018716mg"/>
</dbReference>
<proteinExistence type="predicted"/>
<dbReference type="HOGENOM" id="CLU_2030740_0_0_1"/>
<dbReference type="EnsemblPlants" id="KQL31004">
    <property type="protein sequence ID" value="KQL31004"/>
    <property type="gene ID" value="SETIT_018716mg"/>
</dbReference>
<evidence type="ECO:0000313" key="2">
    <source>
        <dbReference type="Proteomes" id="UP000004995"/>
    </source>
</evidence>
<name>K3YWS0_SETIT</name>
<keyword evidence="2" id="KW-1185">Reference proteome</keyword>
<dbReference type="InParanoid" id="K3YWS0"/>